<dbReference type="GO" id="GO:0009401">
    <property type="term" value="P:phosphoenolpyruvate-dependent sugar phosphotransferase system"/>
    <property type="evidence" value="ECO:0007669"/>
    <property type="project" value="UniProtKB-KW"/>
</dbReference>
<feature type="domain" description="PTS EIIA type-1" evidence="7">
    <location>
        <begin position="78"/>
        <end position="182"/>
    </location>
</feature>
<dbReference type="PANTHER" id="PTHR45008:SF1">
    <property type="entry name" value="PTS SYSTEM GLUCOSE-SPECIFIC EIIA COMPONENT"/>
    <property type="match status" value="1"/>
</dbReference>
<keyword evidence="2" id="KW-0813">Transport</keyword>
<evidence type="ECO:0000256" key="3">
    <source>
        <dbReference type="ARBA" id="ARBA00022597"/>
    </source>
</evidence>
<comment type="subcellular location">
    <subcellularLocation>
        <location evidence="1">Cytoplasm</location>
    </subcellularLocation>
</comment>
<evidence type="ECO:0000256" key="4">
    <source>
        <dbReference type="ARBA" id="ARBA00022679"/>
    </source>
</evidence>
<dbReference type="Proteomes" id="UP001276902">
    <property type="component" value="Unassembled WGS sequence"/>
</dbReference>
<dbReference type="RefSeq" id="WP_320883757.1">
    <property type="nucleotide sequence ID" value="NZ_BAABZA010000005.1"/>
</dbReference>
<evidence type="ECO:0000256" key="2">
    <source>
        <dbReference type="ARBA" id="ARBA00022448"/>
    </source>
</evidence>
<evidence type="ECO:0000313" key="9">
    <source>
        <dbReference type="Proteomes" id="UP001276902"/>
    </source>
</evidence>
<dbReference type="FunFam" id="2.70.70.10:FF:000001">
    <property type="entry name" value="PTS system glucose-specific IIA component"/>
    <property type="match status" value="1"/>
</dbReference>
<organism evidence="8 9">
    <name type="scientific">Dielma fastidiosa</name>
    <dbReference type="NCBI Taxonomy" id="1034346"/>
    <lineage>
        <taxon>Bacteria</taxon>
        <taxon>Bacillati</taxon>
        <taxon>Bacillota</taxon>
        <taxon>Erysipelotrichia</taxon>
        <taxon>Erysipelotrichales</taxon>
        <taxon>Erysipelotrichaceae</taxon>
        <taxon>Dielma</taxon>
    </lineage>
</organism>
<keyword evidence="3 8" id="KW-0762">Sugar transport</keyword>
<dbReference type="GO" id="GO:0016301">
    <property type="term" value="F:kinase activity"/>
    <property type="evidence" value="ECO:0007669"/>
    <property type="project" value="UniProtKB-KW"/>
</dbReference>
<dbReference type="PANTHER" id="PTHR45008">
    <property type="entry name" value="PTS SYSTEM GLUCOSE-SPECIFIC EIIA COMPONENT"/>
    <property type="match status" value="1"/>
</dbReference>
<evidence type="ECO:0000256" key="6">
    <source>
        <dbReference type="ARBA" id="ARBA00022777"/>
    </source>
</evidence>
<dbReference type="PROSITE" id="PS00371">
    <property type="entry name" value="PTS_EIIA_TYPE_1_HIS"/>
    <property type="match status" value="1"/>
</dbReference>
<name>A0AB35UKD1_9FIRM</name>
<gene>
    <name evidence="8" type="ORF">MQE39_10265</name>
</gene>
<evidence type="ECO:0000256" key="5">
    <source>
        <dbReference type="ARBA" id="ARBA00022683"/>
    </source>
</evidence>
<dbReference type="SUPFAM" id="SSF51261">
    <property type="entry name" value="Duplicated hybrid motif"/>
    <property type="match status" value="1"/>
</dbReference>
<dbReference type="InterPro" id="IPR050890">
    <property type="entry name" value="PTS_EIIA_component"/>
</dbReference>
<protein>
    <submittedName>
        <fullName evidence="8">PTS glucose transporter subunit IIA</fullName>
    </submittedName>
</protein>
<sequence length="207" mass="22823">MIKLFNFCFITQQISFFYAIHLIYPFNNHSLFYNKNGIIIDIGKKGNNYMKFTLFKKAKTSVLTCADGKVVPITEVSDPVFAQKMMGDGFAVIPTGNTIYSPVSGKISMIFDTNHAFGLTMSNGLEVLVHIGIDTVNEKGEGFKRLAAINDTVKAGDPIIGIDLEALKAKGYDMAVMVIFTNDKYSELTLMEGDHQAKEEAATIQLA</sequence>
<proteinExistence type="predicted"/>
<dbReference type="InterPro" id="IPR001127">
    <property type="entry name" value="PTS_EIIA_1_perm"/>
</dbReference>
<dbReference type="GO" id="GO:0005737">
    <property type="term" value="C:cytoplasm"/>
    <property type="evidence" value="ECO:0007669"/>
    <property type="project" value="UniProtKB-SubCell"/>
</dbReference>
<dbReference type="EMBL" id="JALDAW010000014">
    <property type="protein sequence ID" value="MDY5168498.1"/>
    <property type="molecule type" value="Genomic_DNA"/>
</dbReference>
<evidence type="ECO:0000259" key="7">
    <source>
        <dbReference type="PROSITE" id="PS51093"/>
    </source>
</evidence>
<dbReference type="PROSITE" id="PS51093">
    <property type="entry name" value="PTS_EIIA_TYPE_1"/>
    <property type="match status" value="1"/>
</dbReference>
<comment type="caution">
    <text evidence="8">The sequence shown here is derived from an EMBL/GenBank/DDBJ whole genome shotgun (WGS) entry which is preliminary data.</text>
</comment>
<keyword evidence="6" id="KW-0418">Kinase</keyword>
<dbReference type="AlphaFoldDB" id="A0AB35UKD1"/>
<keyword evidence="5" id="KW-0598">Phosphotransferase system</keyword>
<dbReference type="Gene3D" id="2.70.70.10">
    <property type="entry name" value="Glucose Permease (Domain IIA)"/>
    <property type="match status" value="1"/>
</dbReference>
<reference evidence="8" key="1">
    <citation type="submission" date="2022-03" db="EMBL/GenBank/DDBJ databases">
        <title>First case of bacteraemia caused by Dielma fastidiosa in a patient hospitalised with diverticulitis.</title>
        <authorList>
            <person name="Forman-Ankjaer B."/>
            <person name="Hvid-Jensen F."/>
            <person name="Kobel C.M."/>
            <person name="Greve T."/>
        </authorList>
    </citation>
    <scope>NUCLEOTIDE SEQUENCE</scope>
    <source>
        <strain evidence="8">AUH_DF_2021</strain>
    </source>
</reference>
<evidence type="ECO:0000256" key="1">
    <source>
        <dbReference type="ARBA" id="ARBA00004496"/>
    </source>
</evidence>
<evidence type="ECO:0000313" key="8">
    <source>
        <dbReference type="EMBL" id="MDY5168498.1"/>
    </source>
</evidence>
<dbReference type="InterPro" id="IPR011055">
    <property type="entry name" value="Dup_hybrid_motif"/>
</dbReference>
<keyword evidence="4" id="KW-0808">Transferase</keyword>
<accession>A0AB35UKD1</accession>
<dbReference type="NCBIfam" id="TIGR00830">
    <property type="entry name" value="PTBA"/>
    <property type="match status" value="1"/>
</dbReference>
<dbReference type="Pfam" id="PF00358">
    <property type="entry name" value="PTS_EIIA_1"/>
    <property type="match status" value="1"/>
</dbReference>